<dbReference type="Gene3D" id="3.40.630.30">
    <property type="match status" value="1"/>
</dbReference>
<dbReference type="AlphaFoldDB" id="A0A345ZXI1"/>
<dbReference type="GO" id="GO:0005737">
    <property type="term" value="C:cytoplasm"/>
    <property type="evidence" value="ECO:0007669"/>
    <property type="project" value="TreeGrafter"/>
</dbReference>
<gene>
    <name evidence="2" type="ORF">DW352_14540</name>
</gene>
<dbReference type="EMBL" id="CP031417">
    <property type="protein sequence ID" value="AXK81628.1"/>
    <property type="molecule type" value="Genomic_DNA"/>
</dbReference>
<dbReference type="SUPFAM" id="SSF55729">
    <property type="entry name" value="Acyl-CoA N-acyltransferases (Nat)"/>
    <property type="match status" value="1"/>
</dbReference>
<dbReference type="GO" id="GO:1990189">
    <property type="term" value="F:protein N-terminal-serine acetyltransferase activity"/>
    <property type="evidence" value="ECO:0007669"/>
    <property type="project" value="TreeGrafter"/>
</dbReference>
<evidence type="ECO:0000259" key="1">
    <source>
        <dbReference type="PROSITE" id="PS51186"/>
    </source>
</evidence>
<dbReference type="PANTHER" id="PTHR43441">
    <property type="entry name" value="RIBOSOMAL-PROTEIN-SERINE ACETYLTRANSFERASE"/>
    <property type="match status" value="1"/>
</dbReference>
<dbReference type="InterPro" id="IPR051908">
    <property type="entry name" value="Ribosomal_N-acetyltransferase"/>
</dbReference>
<dbReference type="InterPro" id="IPR016181">
    <property type="entry name" value="Acyl_CoA_acyltransferase"/>
</dbReference>
<dbReference type="PANTHER" id="PTHR43441:SF2">
    <property type="entry name" value="FAMILY ACETYLTRANSFERASE, PUTATIVE (AFU_ORTHOLOGUE AFUA_7G00850)-RELATED"/>
    <property type="match status" value="1"/>
</dbReference>
<dbReference type="OrthoDB" id="9801669at2"/>
<dbReference type="PROSITE" id="PS51186">
    <property type="entry name" value="GNAT"/>
    <property type="match status" value="1"/>
</dbReference>
<dbReference type="Pfam" id="PF13302">
    <property type="entry name" value="Acetyltransf_3"/>
    <property type="match status" value="1"/>
</dbReference>
<protein>
    <submittedName>
        <fullName evidence="2">N-acetyltransferase</fullName>
    </submittedName>
</protein>
<dbReference type="InterPro" id="IPR000182">
    <property type="entry name" value="GNAT_dom"/>
</dbReference>
<keyword evidence="2" id="KW-0808">Transferase</keyword>
<dbReference type="GO" id="GO:0008999">
    <property type="term" value="F:protein-N-terminal-alanine acetyltransferase activity"/>
    <property type="evidence" value="ECO:0007669"/>
    <property type="project" value="TreeGrafter"/>
</dbReference>
<keyword evidence="3" id="KW-1185">Reference proteome</keyword>
<organism evidence="2 3">
    <name type="scientific">Pseudolabrys taiwanensis</name>
    <dbReference type="NCBI Taxonomy" id="331696"/>
    <lineage>
        <taxon>Bacteria</taxon>
        <taxon>Pseudomonadati</taxon>
        <taxon>Pseudomonadota</taxon>
        <taxon>Alphaproteobacteria</taxon>
        <taxon>Hyphomicrobiales</taxon>
        <taxon>Xanthobacteraceae</taxon>
        <taxon>Pseudolabrys</taxon>
    </lineage>
</organism>
<name>A0A345ZXI1_9HYPH</name>
<evidence type="ECO:0000313" key="2">
    <source>
        <dbReference type="EMBL" id="AXK81628.1"/>
    </source>
</evidence>
<accession>A0A345ZXI1</accession>
<evidence type="ECO:0000313" key="3">
    <source>
        <dbReference type="Proteomes" id="UP000254889"/>
    </source>
</evidence>
<sequence>MAFFRTVSFGELIPAIPGAGVMLRTPVASDYPEWAAVREASRDFLVPWEPTWPADDLSRSAFRRRLRRYAEDQRSDIAYAFLIFRSDDGALVGGLTLANIRRGVAQAGSIGYWIGHPYARNGYMTAAVKALIPFCYGTLRLHRLEAACIPTNVPSIRLLEKTGFQREGYARGYLCINGQWQDHLLYARLKDDPEPG</sequence>
<feature type="domain" description="N-acetyltransferase" evidence="1">
    <location>
        <begin position="21"/>
        <end position="191"/>
    </location>
</feature>
<dbReference type="KEGG" id="ptaw:DW352_14540"/>
<dbReference type="RefSeq" id="WP_115692007.1">
    <property type="nucleotide sequence ID" value="NZ_CP031417.1"/>
</dbReference>
<dbReference type="Proteomes" id="UP000254889">
    <property type="component" value="Chromosome"/>
</dbReference>
<proteinExistence type="predicted"/>
<reference evidence="2 3" key="1">
    <citation type="submission" date="2018-07" db="EMBL/GenBank/DDBJ databases">
        <authorList>
            <person name="Quirk P.G."/>
            <person name="Krulwich T.A."/>
        </authorList>
    </citation>
    <scope>NUCLEOTIDE SEQUENCE [LARGE SCALE GENOMIC DNA]</scope>
    <source>
        <strain evidence="2 3">CC-BB4</strain>
    </source>
</reference>